<protein>
    <recommendedName>
        <fullName evidence="7">Zn(2)-C6 fungal-type domain-containing protein</fullName>
    </recommendedName>
</protein>
<evidence type="ECO:0000256" key="1">
    <source>
        <dbReference type="ARBA" id="ARBA00022723"/>
    </source>
</evidence>
<dbReference type="AlphaFoldDB" id="A0AAJ0FZ10"/>
<gene>
    <name evidence="8" type="ORF">QQS21_007991</name>
</gene>
<keyword evidence="1" id="KW-0479">Metal-binding</keyword>
<keyword evidence="9" id="KW-1185">Reference proteome</keyword>
<dbReference type="PRINTS" id="PR00755">
    <property type="entry name" value="AFLATOXINBRP"/>
</dbReference>
<dbReference type="Gene3D" id="4.10.240.10">
    <property type="entry name" value="Zn(2)-C6 fungal-type DNA-binding domain"/>
    <property type="match status" value="1"/>
</dbReference>
<dbReference type="SMART" id="SM00066">
    <property type="entry name" value="GAL4"/>
    <property type="match status" value="1"/>
</dbReference>
<dbReference type="EMBL" id="JASWJB010000174">
    <property type="protein sequence ID" value="KAK2594285.1"/>
    <property type="molecule type" value="Genomic_DNA"/>
</dbReference>
<dbReference type="GO" id="GO:0000981">
    <property type="term" value="F:DNA-binding transcription factor activity, RNA polymerase II-specific"/>
    <property type="evidence" value="ECO:0007669"/>
    <property type="project" value="InterPro"/>
</dbReference>
<dbReference type="Pfam" id="PF00172">
    <property type="entry name" value="Zn_clus"/>
    <property type="match status" value="1"/>
</dbReference>
<comment type="caution">
    <text evidence="8">The sequence shown here is derived from an EMBL/GenBank/DDBJ whole genome shotgun (WGS) entry which is preliminary data.</text>
</comment>
<dbReference type="InterPro" id="IPR052360">
    <property type="entry name" value="Transcr_Regulatory_Proteins"/>
</dbReference>
<organism evidence="8 9">
    <name type="scientific">Conoideocrella luteorostrata</name>
    <dbReference type="NCBI Taxonomy" id="1105319"/>
    <lineage>
        <taxon>Eukaryota</taxon>
        <taxon>Fungi</taxon>
        <taxon>Dikarya</taxon>
        <taxon>Ascomycota</taxon>
        <taxon>Pezizomycotina</taxon>
        <taxon>Sordariomycetes</taxon>
        <taxon>Hypocreomycetidae</taxon>
        <taxon>Hypocreales</taxon>
        <taxon>Clavicipitaceae</taxon>
        <taxon>Conoideocrella</taxon>
    </lineage>
</organism>
<dbReference type="Proteomes" id="UP001251528">
    <property type="component" value="Unassembled WGS sequence"/>
</dbReference>
<name>A0AAJ0FZ10_9HYPO</name>
<evidence type="ECO:0000259" key="7">
    <source>
        <dbReference type="PROSITE" id="PS50048"/>
    </source>
</evidence>
<evidence type="ECO:0000313" key="9">
    <source>
        <dbReference type="Proteomes" id="UP001251528"/>
    </source>
</evidence>
<feature type="domain" description="Zn(2)-C6 fungal-type" evidence="7">
    <location>
        <begin position="22"/>
        <end position="50"/>
    </location>
</feature>
<sequence length="599" mass="67309">MSEVSPSARPSGRKGSRKVRTGCITCKLRKVKCDEAKPACLRCLRSGRLCDGYLDASTRSETLIRHISPTVEFENADGRRAFDYYHSRLVPVLSGIYNSEFWGETVLQLGLTEAVVHHSLLSLSSFLECGLAKDGIDRTRERNYAFREYGKAITAMREWNAERGTMAIPLLVCVLLTCIEFILDRGQASQLHICQGRRLLSHLENKNSPSLDMVKRDLVPMFSRLSLACFLFGSRPEPIPDMLKNLISTPSEFMNLRDAKDRLYHLLDDALRFSLDGRLGVYGESPDYVKLAALEALQQSLICQLTDWNNAFALLTTTLPQNSSTRMAQSLLQMYYQASISWVCIALQPGELAYDSHIQNFASIVSHASSVVNQTNASKKLPDFSFETELIAPLYWVAVKCRHPALRRAALRILLKDEVRNRKENLWSAKESIVIAARIIEIEEGSMFKELEHSSLPVESPMRETTPSTISSSSTSSAWWIDQDLQVFLTQPPTLSHLRQKAIISQELDGDAEFSFEEPVQPVVSEPSEHPSLRLASQLAAYQPKHLSLSPPFDIPETQRIKNTLVGPRQPGGVWITNFRDLGDGQGQYDITKEFLQVG</sequence>
<dbReference type="CDD" id="cd00067">
    <property type="entry name" value="GAL4"/>
    <property type="match status" value="1"/>
</dbReference>
<dbReference type="PANTHER" id="PTHR36206:SF16">
    <property type="entry name" value="TRANSCRIPTION FACTOR DOMAIN-CONTAINING PROTEIN-RELATED"/>
    <property type="match status" value="1"/>
</dbReference>
<dbReference type="InterPro" id="IPR001138">
    <property type="entry name" value="Zn2Cys6_DnaBD"/>
</dbReference>
<evidence type="ECO:0000256" key="5">
    <source>
        <dbReference type="ARBA" id="ARBA00023163"/>
    </source>
</evidence>
<keyword evidence="2" id="KW-0862">Zinc</keyword>
<dbReference type="InterPro" id="IPR021858">
    <property type="entry name" value="Fun_TF"/>
</dbReference>
<dbReference type="PANTHER" id="PTHR36206">
    <property type="entry name" value="ASPERCRYPTIN BIOSYNTHESIS CLUSTER-SPECIFIC TRANSCRIPTION REGULATOR ATNN-RELATED"/>
    <property type="match status" value="1"/>
</dbReference>
<proteinExistence type="predicted"/>
<accession>A0AAJ0FZ10</accession>
<keyword evidence="5" id="KW-0804">Transcription</keyword>
<evidence type="ECO:0000313" key="8">
    <source>
        <dbReference type="EMBL" id="KAK2594285.1"/>
    </source>
</evidence>
<keyword evidence="4" id="KW-0238">DNA-binding</keyword>
<evidence type="ECO:0000256" key="4">
    <source>
        <dbReference type="ARBA" id="ARBA00023125"/>
    </source>
</evidence>
<dbReference type="PROSITE" id="PS50048">
    <property type="entry name" value="ZN2_CY6_FUNGAL_2"/>
    <property type="match status" value="1"/>
</dbReference>
<dbReference type="GO" id="GO:0008270">
    <property type="term" value="F:zinc ion binding"/>
    <property type="evidence" value="ECO:0007669"/>
    <property type="project" value="InterPro"/>
</dbReference>
<dbReference type="SUPFAM" id="SSF57701">
    <property type="entry name" value="Zn2/Cys6 DNA-binding domain"/>
    <property type="match status" value="1"/>
</dbReference>
<dbReference type="InterPro" id="IPR036864">
    <property type="entry name" value="Zn2-C6_fun-type_DNA-bd_sf"/>
</dbReference>
<dbReference type="PROSITE" id="PS00463">
    <property type="entry name" value="ZN2_CY6_FUNGAL_1"/>
    <property type="match status" value="1"/>
</dbReference>
<reference evidence="8" key="1">
    <citation type="submission" date="2023-06" db="EMBL/GenBank/DDBJ databases">
        <title>Conoideocrella luteorostrata (Hypocreales: Clavicipitaceae), a potential biocontrol fungus for elongate hemlock scale in United States Christmas tree production areas.</title>
        <authorList>
            <person name="Barrett H."/>
            <person name="Lovett B."/>
            <person name="Macias A.M."/>
            <person name="Stajich J.E."/>
            <person name="Kasson M.T."/>
        </authorList>
    </citation>
    <scope>NUCLEOTIDE SEQUENCE</scope>
    <source>
        <strain evidence="8">ARSEF 14590</strain>
    </source>
</reference>
<keyword evidence="3" id="KW-0805">Transcription regulation</keyword>
<dbReference type="GO" id="GO:0003677">
    <property type="term" value="F:DNA binding"/>
    <property type="evidence" value="ECO:0007669"/>
    <property type="project" value="UniProtKB-KW"/>
</dbReference>
<dbReference type="Pfam" id="PF11951">
    <property type="entry name" value="Fungal_trans_2"/>
    <property type="match status" value="1"/>
</dbReference>
<keyword evidence="6" id="KW-0539">Nucleus</keyword>
<evidence type="ECO:0000256" key="2">
    <source>
        <dbReference type="ARBA" id="ARBA00022833"/>
    </source>
</evidence>
<evidence type="ECO:0000256" key="6">
    <source>
        <dbReference type="ARBA" id="ARBA00023242"/>
    </source>
</evidence>
<evidence type="ECO:0000256" key="3">
    <source>
        <dbReference type="ARBA" id="ARBA00023015"/>
    </source>
</evidence>